<dbReference type="Pfam" id="PF00765">
    <property type="entry name" value="Autoind_synth"/>
    <property type="match status" value="1"/>
</dbReference>
<dbReference type="EMBL" id="CCMZ01000004">
    <property type="protein sequence ID" value="CDX12644.1"/>
    <property type="molecule type" value="Genomic_DNA"/>
</dbReference>
<evidence type="ECO:0000256" key="8">
    <source>
        <dbReference type="RuleBase" id="RU361135"/>
    </source>
</evidence>
<dbReference type="PANTHER" id="PTHR39322">
    <property type="entry name" value="ACYL-HOMOSERINE-LACTONE SYNTHASE"/>
    <property type="match status" value="1"/>
</dbReference>
<keyword evidence="9" id="KW-0012">Acyltransferase</keyword>
<evidence type="ECO:0000313" key="9">
    <source>
        <dbReference type="EMBL" id="CDX12644.1"/>
    </source>
</evidence>
<protein>
    <recommendedName>
        <fullName evidence="1 8">Acyl-homoserine-lactone synthase</fullName>
        <ecNumber evidence="1 8">2.3.1.184</ecNumber>
    </recommendedName>
    <alternativeName>
        <fullName evidence="8">Autoinducer synthesis protein</fullName>
    </alternativeName>
</protein>
<keyword evidence="4 8" id="KW-0949">S-adenosyl-L-methionine</keyword>
<dbReference type="GO" id="GO:0009372">
    <property type="term" value="P:quorum sensing"/>
    <property type="evidence" value="ECO:0007669"/>
    <property type="project" value="UniProtKB-UniRule"/>
</dbReference>
<comment type="similarity">
    <text evidence="7 8">Belongs to the autoinducer synthase family.</text>
</comment>
<evidence type="ECO:0000256" key="7">
    <source>
        <dbReference type="PROSITE-ProRule" id="PRU00533"/>
    </source>
</evidence>
<dbReference type="PANTHER" id="PTHR39322:SF1">
    <property type="entry name" value="ISOVALERYL-HOMOSERINE LACTONE SYNTHASE"/>
    <property type="match status" value="1"/>
</dbReference>
<dbReference type="PROSITE" id="PS51187">
    <property type="entry name" value="AUTOINDUCER_SYNTH_2"/>
    <property type="match status" value="1"/>
</dbReference>
<sequence>MHAQVVVTRTVAFNRDQLFRDGEATMMQLITPDCYADFDDDLKEMHRLRHRVFRDRLNWDVSVSGGYEVDPFDALGPCYLLLRAPTGRVDGCVRMLPTTGSTMLRDSFSTLLGVHPAPEDPRIWESSRFALDLPPSAPKQAGIALGTYELFAGMIEFGLSRDLASIVTVTDLRIERILRRAGWPLERLSDPQTIGNTRAVAGHLDVSMESLEAICRNGGIKSPVLWAPVRKTA</sequence>
<dbReference type="Proteomes" id="UP000045285">
    <property type="component" value="Unassembled WGS sequence"/>
</dbReference>
<evidence type="ECO:0000256" key="3">
    <source>
        <dbReference type="ARBA" id="ARBA00022679"/>
    </source>
</evidence>
<accession>A0A090DH86</accession>
<dbReference type="InterPro" id="IPR018311">
    <property type="entry name" value="Autoind_synth_CS"/>
</dbReference>
<dbReference type="GO" id="GO:0061579">
    <property type="term" value="F:N-acyl homoserine lactone synthase activity"/>
    <property type="evidence" value="ECO:0007669"/>
    <property type="project" value="UniProtKB-UniRule"/>
</dbReference>
<keyword evidence="10" id="KW-1185">Reference proteome</keyword>
<comment type="catalytic activity">
    <reaction evidence="6 8">
        <text>a fatty acyl-[ACP] + S-adenosyl-L-methionine = an N-acyl-L-homoserine lactone + S-methyl-5'-thioadenosine + holo-[ACP] + H(+)</text>
        <dbReference type="Rhea" id="RHEA:10096"/>
        <dbReference type="Rhea" id="RHEA-COMP:9685"/>
        <dbReference type="Rhea" id="RHEA-COMP:14125"/>
        <dbReference type="ChEBI" id="CHEBI:15378"/>
        <dbReference type="ChEBI" id="CHEBI:17509"/>
        <dbReference type="ChEBI" id="CHEBI:55474"/>
        <dbReference type="ChEBI" id="CHEBI:59789"/>
        <dbReference type="ChEBI" id="CHEBI:64479"/>
        <dbReference type="ChEBI" id="CHEBI:138651"/>
        <dbReference type="EC" id="2.3.1.184"/>
    </reaction>
</comment>
<evidence type="ECO:0000256" key="5">
    <source>
        <dbReference type="ARBA" id="ARBA00022929"/>
    </source>
</evidence>
<proteinExistence type="inferred from homology"/>
<dbReference type="GO" id="GO:0007165">
    <property type="term" value="P:signal transduction"/>
    <property type="evidence" value="ECO:0007669"/>
    <property type="project" value="TreeGrafter"/>
</dbReference>
<dbReference type="InterPro" id="IPR001690">
    <property type="entry name" value="Autoind_synthase"/>
</dbReference>
<evidence type="ECO:0000256" key="1">
    <source>
        <dbReference type="ARBA" id="ARBA00012340"/>
    </source>
</evidence>
<dbReference type="SUPFAM" id="SSF55729">
    <property type="entry name" value="Acyl-CoA N-acyltransferases (Nat)"/>
    <property type="match status" value="1"/>
</dbReference>
<name>A0A090DH86_MESPL</name>
<dbReference type="Gene3D" id="3.40.630.30">
    <property type="match status" value="1"/>
</dbReference>
<keyword evidence="3 8" id="KW-0808">Transferase</keyword>
<dbReference type="PRINTS" id="PR01549">
    <property type="entry name" value="AUTOINDCRSYN"/>
</dbReference>
<evidence type="ECO:0000256" key="4">
    <source>
        <dbReference type="ARBA" id="ARBA00022691"/>
    </source>
</evidence>
<keyword evidence="5 7" id="KW-0071">Autoinducer synthesis</keyword>
<dbReference type="AlphaFoldDB" id="A0A090DH86"/>
<dbReference type="PROSITE" id="PS00949">
    <property type="entry name" value="AUTOINDUCER_SYNTH_1"/>
    <property type="match status" value="1"/>
</dbReference>
<keyword evidence="2 7" id="KW-0673">Quorum sensing</keyword>
<evidence type="ECO:0000256" key="2">
    <source>
        <dbReference type="ARBA" id="ARBA00022654"/>
    </source>
</evidence>
<dbReference type="InterPro" id="IPR016181">
    <property type="entry name" value="Acyl_CoA_acyltransferase"/>
</dbReference>
<gene>
    <name evidence="9" type="primary">traI</name>
    <name evidence="9" type="ORF">MPL3356_120089</name>
</gene>
<organism evidence="9 10">
    <name type="scientific">Mesorhizobium plurifarium</name>
    <dbReference type="NCBI Taxonomy" id="69974"/>
    <lineage>
        <taxon>Bacteria</taxon>
        <taxon>Pseudomonadati</taxon>
        <taxon>Pseudomonadota</taxon>
        <taxon>Alphaproteobacteria</taxon>
        <taxon>Hyphomicrobiales</taxon>
        <taxon>Phyllobacteriaceae</taxon>
        <taxon>Mesorhizobium</taxon>
    </lineage>
</organism>
<evidence type="ECO:0000256" key="6">
    <source>
        <dbReference type="ARBA" id="ARBA00048576"/>
    </source>
</evidence>
<evidence type="ECO:0000313" key="10">
    <source>
        <dbReference type="Proteomes" id="UP000045285"/>
    </source>
</evidence>
<dbReference type="EC" id="2.3.1.184" evidence="1 8"/>
<reference evidence="10" key="1">
    <citation type="submission" date="2014-08" db="EMBL/GenBank/DDBJ databases">
        <authorList>
            <person name="Moulin L."/>
        </authorList>
    </citation>
    <scope>NUCLEOTIDE SEQUENCE [LARGE SCALE GENOMIC DNA]</scope>
</reference>